<dbReference type="InterPro" id="IPR046348">
    <property type="entry name" value="SIS_dom_sf"/>
</dbReference>
<accession>A0AAX1SGU5</accession>
<dbReference type="InterPro" id="IPR001347">
    <property type="entry name" value="SIS_dom"/>
</dbReference>
<evidence type="ECO:0000313" key="4">
    <source>
        <dbReference type="Proteomes" id="UP000669239"/>
    </source>
</evidence>
<dbReference type="Proteomes" id="UP001299608">
    <property type="component" value="Unassembled WGS sequence"/>
</dbReference>
<dbReference type="EMBL" id="JAAITT010000013">
    <property type="protein sequence ID" value="NSJ49272.1"/>
    <property type="molecule type" value="Genomic_DNA"/>
</dbReference>
<dbReference type="GO" id="GO:0006002">
    <property type="term" value="P:fructose 6-phosphate metabolic process"/>
    <property type="evidence" value="ECO:0007669"/>
    <property type="project" value="TreeGrafter"/>
</dbReference>
<reference evidence="2" key="3">
    <citation type="submission" date="2022-01" db="EMBL/GenBank/DDBJ databases">
        <title>Collection of gut derived symbiotic bacterial strains cultured from healthy donors.</title>
        <authorList>
            <person name="Lin H."/>
            <person name="Kohout C."/>
            <person name="Waligurski E."/>
            <person name="Pamer E.G."/>
        </authorList>
    </citation>
    <scope>NUCLEOTIDE SEQUENCE</scope>
    <source>
        <strain evidence="2">DFI.6.55</strain>
    </source>
</reference>
<dbReference type="PROSITE" id="PS51464">
    <property type="entry name" value="SIS"/>
    <property type="match status" value="1"/>
</dbReference>
<dbReference type="EMBL" id="JAKNGE010000017">
    <property type="protein sequence ID" value="MCG4746709.1"/>
    <property type="molecule type" value="Genomic_DNA"/>
</dbReference>
<evidence type="ECO:0000259" key="1">
    <source>
        <dbReference type="PROSITE" id="PS51464"/>
    </source>
</evidence>
<gene>
    <name evidence="3" type="ORF">G5B36_11225</name>
    <name evidence="2" type="ORF">L0N08_14900</name>
</gene>
<keyword evidence="4" id="KW-1185">Reference proteome</keyword>
<evidence type="ECO:0000313" key="5">
    <source>
        <dbReference type="Proteomes" id="UP001299608"/>
    </source>
</evidence>
<name>A0AAX1SGU5_9FIRM</name>
<feature type="domain" description="SIS" evidence="1">
    <location>
        <begin position="27"/>
        <end position="160"/>
    </location>
</feature>
<reference evidence="3 4" key="1">
    <citation type="journal article" date="2020" name="Cell Host Microbe">
        <title>Functional and Genomic Variation between Human-Derived Isolates of Lachnospiraceae Reveals Inter- and Intra-Species Diversity.</title>
        <authorList>
            <person name="Sorbara M.T."/>
            <person name="Littmann E.R."/>
            <person name="Fontana E."/>
            <person name="Moody T.U."/>
            <person name="Kohout C.E."/>
            <person name="Gjonbalaj M."/>
            <person name="Eaton V."/>
            <person name="Seok R."/>
            <person name="Leiner I.M."/>
            <person name="Pamer E.G."/>
        </authorList>
    </citation>
    <scope>NUCLEOTIDE SEQUENCE [LARGE SCALE GENOMIC DNA]</scope>
    <source>
        <strain evidence="3 4">MSK.1.17</strain>
    </source>
</reference>
<dbReference type="PANTHER" id="PTHR10937:SF14">
    <property type="entry name" value="FRUCTOSELYSINE 6-PHOSPHATE DEGLYCASE"/>
    <property type="match status" value="1"/>
</dbReference>
<dbReference type="RefSeq" id="WP_117560540.1">
    <property type="nucleotide sequence ID" value="NZ_JAAITT010000013.1"/>
</dbReference>
<dbReference type="SUPFAM" id="SSF53697">
    <property type="entry name" value="SIS domain"/>
    <property type="match status" value="1"/>
</dbReference>
<dbReference type="Proteomes" id="UP000669239">
    <property type="component" value="Unassembled WGS sequence"/>
</dbReference>
<sequence>MFNFDIPRYEKVVGDAIALRPQIEKAVDEICSQGYTNIFFIGCGGTYAHSLPMKYWLDTTSQIDTYSVIAAEFMAAGHRKFTKDSVCVFSTRSGNTKEIVAAARYCKEAGARTIVYVSNDNTPVCEYADYKLFSFAEDDCLCEAIYTYMIALLARFKKNAGEFDKYEEFMDQYAKIVPYLIKAKEQYEARCADMAREHKDTDYHMVIGAGMMWGEAYDYAMCILEEMQWIKTKSIHAAEYFHGTLELVEEDTSLILFYGEDETRPLMDRVMDFSKKVTKVINVFDTKEIELPFTDAEYRKIVSPMVMYAMTERLSCHLEKERNHPLTTRRYYRQMEY</sequence>
<evidence type="ECO:0000313" key="3">
    <source>
        <dbReference type="EMBL" id="NSJ49272.1"/>
    </source>
</evidence>
<proteinExistence type="predicted"/>
<dbReference type="Gene3D" id="3.40.50.10490">
    <property type="entry name" value="Glucose-6-phosphate isomerase like protein, domain 1"/>
    <property type="match status" value="2"/>
</dbReference>
<dbReference type="CDD" id="cd05710">
    <property type="entry name" value="SIS_1"/>
    <property type="match status" value="1"/>
</dbReference>
<dbReference type="GO" id="GO:0004360">
    <property type="term" value="F:glutamine-fructose-6-phosphate transaminase (isomerizing) activity"/>
    <property type="evidence" value="ECO:0007669"/>
    <property type="project" value="TreeGrafter"/>
</dbReference>
<dbReference type="InterPro" id="IPR024713">
    <property type="entry name" value="Fructosamine_deglycase_FrlB"/>
</dbReference>
<organism evidence="2 5">
    <name type="scientific">Enterocloster aldenensis</name>
    <dbReference type="NCBI Taxonomy" id="358742"/>
    <lineage>
        <taxon>Bacteria</taxon>
        <taxon>Bacillati</taxon>
        <taxon>Bacillota</taxon>
        <taxon>Clostridia</taxon>
        <taxon>Lachnospirales</taxon>
        <taxon>Lachnospiraceae</taxon>
        <taxon>Enterocloster</taxon>
    </lineage>
</organism>
<dbReference type="GO" id="GO:0006047">
    <property type="term" value="P:UDP-N-acetylglucosamine metabolic process"/>
    <property type="evidence" value="ECO:0007669"/>
    <property type="project" value="TreeGrafter"/>
</dbReference>
<dbReference type="PANTHER" id="PTHR10937">
    <property type="entry name" value="GLUCOSAMINE--FRUCTOSE-6-PHOSPHATE AMINOTRANSFERASE, ISOMERIZING"/>
    <property type="match status" value="1"/>
</dbReference>
<comment type="caution">
    <text evidence="2">The sequence shown here is derived from an EMBL/GenBank/DDBJ whole genome shotgun (WGS) entry which is preliminary data.</text>
</comment>
<reference evidence="3" key="2">
    <citation type="submission" date="2020-02" db="EMBL/GenBank/DDBJ databases">
        <authorList>
            <person name="Littmann E."/>
            <person name="Sorbara M."/>
        </authorList>
    </citation>
    <scope>NUCLEOTIDE SEQUENCE</scope>
    <source>
        <strain evidence="3">MSK.1.17</strain>
    </source>
</reference>
<dbReference type="GO" id="GO:0097367">
    <property type="term" value="F:carbohydrate derivative binding"/>
    <property type="evidence" value="ECO:0007669"/>
    <property type="project" value="InterPro"/>
</dbReference>
<dbReference type="AlphaFoldDB" id="A0AAX1SGU5"/>
<dbReference type="GO" id="GO:0006487">
    <property type="term" value="P:protein N-linked glycosylation"/>
    <property type="evidence" value="ECO:0007669"/>
    <property type="project" value="TreeGrafter"/>
</dbReference>
<dbReference type="InterPro" id="IPR035488">
    <property type="entry name" value="FrlB_SIS"/>
</dbReference>
<dbReference type="PIRSF" id="PIRSF009290">
    <property type="entry name" value="FrlB"/>
    <property type="match status" value="1"/>
</dbReference>
<dbReference type="Pfam" id="PF01380">
    <property type="entry name" value="SIS"/>
    <property type="match status" value="1"/>
</dbReference>
<evidence type="ECO:0000313" key="2">
    <source>
        <dbReference type="EMBL" id="MCG4746709.1"/>
    </source>
</evidence>
<protein>
    <submittedName>
        <fullName evidence="2">SIS domain-containing protein</fullName>
    </submittedName>
</protein>